<dbReference type="RefSeq" id="WP_063744586.1">
    <property type="nucleotide sequence ID" value="NZ_CP025958.1"/>
</dbReference>
<dbReference type="InterPro" id="IPR038770">
    <property type="entry name" value="Na+/solute_symporter_sf"/>
</dbReference>
<keyword evidence="10" id="KW-1185">Reference proteome</keyword>
<dbReference type="OrthoDB" id="9793589at2"/>
<evidence type="ECO:0000313" key="9">
    <source>
        <dbReference type="EMBL" id="AWM37434.1"/>
    </source>
</evidence>
<feature type="transmembrane region" description="Helical" evidence="7">
    <location>
        <begin position="130"/>
        <end position="151"/>
    </location>
</feature>
<evidence type="ECO:0000256" key="6">
    <source>
        <dbReference type="ARBA" id="ARBA00023136"/>
    </source>
</evidence>
<evidence type="ECO:0000256" key="3">
    <source>
        <dbReference type="ARBA" id="ARBA00022692"/>
    </source>
</evidence>
<dbReference type="KEGG" id="gog:C1280_10690"/>
<evidence type="ECO:0000256" key="7">
    <source>
        <dbReference type="SAM" id="Phobius"/>
    </source>
</evidence>
<sequence length="475" mass="48685">MSQADTLPTARPALCSSIAGYTALLVIGVGLVLLICRAGAGLTSATPAAAAPTASKPVDVVLHVMATLVAVILLGTVLGRACRWVGQPPVIGEVVAGIALGPSLLGTVWPEAMHLLIPSATADPNGQVPAAIKAVATIGVVLYMFLVGLELNAVRLREQARSAVAVSHASIVTPFVLGSALALALYRPLAPNEVPFTSFALFMGVAMSITAFPVLARILTDRKMERTELGIVALGCAAADDVTAWCLLALIVGIAKSEMTGVAAVAAQAVAFIAVMLLLVRPLAARLSARLDAAPGPLPPLVVSGTFLAVLASAMTTEAIGIHALFGAFLLGAVVPHDGRLAREFAAKLRDPVTVLLLPAFFAYTGMRTQIGLVSSSQDWLWCGAIVLVATAGKFGGATIAARLTGQSWRDAAALGALMNTRGLMELIVLNIGLDLGVISPTLFAMMVIMALVTTAMTSPVVSRLVPQPSGVAGH</sequence>
<keyword evidence="4 7" id="KW-1133">Transmembrane helix</keyword>
<keyword evidence="5" id="KW-0406">Ion transport</keyword>
<accession>A0A2Z3H6Z0</accession>
<dbReference type="InterPro" id="IPR050794">
    <property type="entry name" value="CPA2_transporter"/>
</dbReference>
<keyword evidence="6 7" id="KW-0472">Membrane</keyword>
<proteinExistence type="predicted"/>
<dbReference type="GO" id="GO:0016020">
    <property type="term" value="C:membrane"/>
    <property type="evidence" value="ECO:0007669"/>
    <property type="project" value="UniProtKB-SubCell"/>
</dbReference>
<feature type="transmembrane region" description="Helical" evidence="7">
    <location>
        <begin position="379"/>
        <end position="406"/>
    </location>
</feature>
<dbReference type="Gene3D" id="1.20.1530.20">
    <property type="match status" value="1"/>
</dbReference>
<feature type="transmembrane region" description="Helical" evidence="7">
    <location>
        <begin position="21"/>
        <end position="40"/>
    </location>
</feature>
<feature type="transmembrane region" description="Helical" evidence="7">
    <location>
        <begin position="261"/>
        <end position="284"/>
    </location>
</feature>
<reference evidence="9 10" key="1">
    <citation type="submission" date="2018-01" db="EMBL/GenBank/DDBJ databases">
        <title>G. obscuriglobus.</title>
        <authorList>
            <person name="Franke J."/>
            <person name="Blomberg W."/>
            <person name="Selmecki A."/>
        </authorList>
    </citation>
    <scope>NUCLEOTIDE SEQUENCE [LARGE SCALE GENOMIC DNA]</scope>
    <source>
        <strain evidence="9 10">DSM 5831</strain>
    </source>
</reference>
<feature type="transmembrane region" description="Helical" evidence="7">
    <location>
        <begin position="231"/>
        <end position="255"/>
    </location>
</feature>
<feature type="transmembrane region" description="Helical" evidence="7">
    <location>
        <begin position="90"/>
        <end position="110"/>
    </location>
</feature>
<keyword evidence="2" id="KW-0813">Transport</keyword>
<evidence type="ECO:0000259" key="8">
    <source>
        <dbReference type="Pfam" id="PF00999"/>
    </source>
</evidence>
<protein>
    <submittedName>
        <fullName evidence="9">Cation/H(+) antiporter</fullName>
    </submittedName>
</protein>
<feature type="transmembrane region" description="Helical" evidence="7">
    <location>
        <begin position="349"/>
        <end position="367"/>
    </location>
</feature>
<feature type="transmembrane region" description="Helical" evidence="7">
    <location>
        <begin position="60"/>
        <end position="78"/>
    </location>
</feature>
<comment type="subcellular location">
    <subcellularLocation>
        <location evidence="1">Membrane</location>
        <topology evidence="1">Multi-pass membrane protein</topology>
    </subcellularLocation>
</comment>
<keyword evidence="3 7" id="KW-0812">Transmembrane</keyword>
<gene>
    <name evidence="9" type="ORF">C1280_10690</name>
</gene>
<feature type="transmembrane region" description="Helical" evidence="7">
    <location>
        <begin position="163"/>
        <end position="186"/>
    </location>
</feature>
<feature type="transmembrane region" description="Helical" evidence="7">
    <location>
        <begin position="427"/>
        <end position="453"/>
    </location>
</feature>
<feature type="domain" description="Cation/H+ exchanger transmembrane" evidence="8">
    <location>
        <begin position="72"/>
        <end position="462"/>
    </location>
</feature>
<dbReference type="EMBL" id="CP025958">
    <property type="protein sequence ID" value="AWM37434.1"/>
    <property type="molecule type" value="Genomic_DNA"/>
</dbReference>
<feature type="transmembrane region" description="Helical" evidence="7">
    <location>
        <begin position="296"/>
        <end position="314"/>
    </location>
</feature>
<evidence type="ECO:0000256" key="2">
    <source>
        <dbReference type="ARBA" id="ARBA00022448"/>
    </source>
</evidence>
<dbReference type="Pfam" id="PF00999">
    <property type="entry name" value="Na_H_Exchanger"/>
    <property type="match status" value="1"/>
</dbReference>
<dbReference type="GO" id="GO:0015297">
    <property type="term" value="F:antiporter activity"/>
    <property type="evidence" value="ECO:0007669"/>
    <property type="project" value="InterPro"/>
</dbReference>
<evidence type="ECO:0000256" key="4">
    <source>
        <dbReference type="ARBA" id="ARBA00022989"/>
    </source>
</evidence>
<organism evidence="9 10">
    <name type="scientific">Gemmata obscuriglobus</name>
    <dbReference type="NCBI Taxonomy" id="114"/>
    <lineage>
        <taxon>Bacteria</taxon>
        <taxon>Pseudomonadati</taxon>
        <taxon>Planctomycetota</taxon>
        <taxon>Planctomycetia</taxon>
        <taxon>Gemmatales</taxon>
        <taxon>Gemmataceae</taxon>
        <taxon>Gemmata</taxon>
    </lineage>
</organism>
<dbReference type="GO" id="GO:1902600">
    <property type="term" value="P:proton transmembrane transport"/>
    <property type="evidence" value="ECO:0007669"/>
    <property type="project" value="InterPro"/>
</dbReference>
<dbReference type="PANTHER" id="PTHR32468:SF0">
    <property type="entry name" value="K(+)_H(+) ANTIPORTER 1"/>
    <property type="match status" value="1"/>
</dbReference>
<dbReference type="Proteomes" id="UP000245802">
    <property type="component" value="Chromosome"/>
</dbReference>
<dbReference type="InterPro" id="IPR006153">
    <property type="entry name" value="Cation/H_exchanger_TM"/>
</dbReference>
<feature type="transmembrane region" description="Helical" evidence="7">
    <location>
        <begin position="320"/>
        <end position="337"/>
    </location>
</feature>
<dbReference type="PANTHER" id="PTHR32468">
    <property type="entry name" value="CATION/H + ANTIPORTER"/>
    <property type="match status" value="1"/>
</dbReference>
<name>A0A2Z3H6Z0_9BACT</name>
<evidence type="ECO:0000313" key="10">
    <source>
        <dbReference type="Proteomes" id="UP000245802"/>
    </source>
</evidence>
<feature type="transmembrane region" description="Helical" evidence="7">
    <location>
        <begin position="198"/>
        <end position="219"/>
    </location>
</feature>
<evidence type="ECO:0000256" key="5">
    <source>
        <dbReference type="ARBA" id="ARBA00023065"/>
    </source>
</evidence>
<evidence type="ECO:0000256" key="1">
    <source>
        <dbReference type="ARBA" id="ARBA00004141"/>
    </source>
</evidence>
<dbReference type="AlphaFoldDB" id="A0A2Z3H6Z0"/>